<dbReference type="PANTHER" id="PTHR24221:SF606">
    <property type="entry name" value="COLICIN V SECRETION-PROCESSING ATP-BINDING PROTEIN"/>
    <property type="match status" value="1"/>
</dbReference>
<evidence type="ECO:0000259" key="16">
    <source>
        <dbReference type="PROSITE" id="PS50893"/>
    </source>
</evidence>
<reference evidence="19 20" key="1">
    <citation type="journal article" date="2017" name="Genome Announc.">
        <title>Complete Genome Sequence of Burkholderia stabilis FERMP-21014.</title>
        <authorList>
            <person name="Konishi K."/>
            <person name="Kumagai T."/>
            <person name="Sakasegawa S."/>
            <person name="Tamura T."/>
        </authorList>
    </citation>
    <scope>NUCLEOTIDE SEQUENCE [LARGE SCALE GENOMIC DNA]</scope>
    <source>
        <strain evidence="19 20">FERMP-21014</strain>
    </source>
</reference>
<dbReference type="PROSITE" id="PS00211">
    <property type="entry name" value="ABC_TRANSPORTER_1"/>
    <property type="match status" value="1"/>
</dbReference>
<protein>
    <recommendedName>
        <fullName evidence="13">Cyclolysin secretion/processing ATP-binding protein CyaB</fullName>
    </recommendedName>
</protein>
<dbReference type="InterPro" id="IPR039421">
    <property type="entry name" value="Type_1_exporter"/>
</dbReference>
<keyword evidence="4" id="KW-0997">Cell inner membrane</keyword>
<feature type="domain" description="ABC transporter" evidence="16">
    <location>
        <begin position="488"/>
        <end position="721"/>
    </location>
</feature>
<dbReference type="Pfam" id="PF03412">
    <property type="entry name" value="Peptidase_C39"/>
    <property type="match status" value="1"/>
</dbReference>
<evidence type="ECO:0000256" key="5">
    <source>
        <dbReference type="ARBA" id="ARBA00022692"/>
    </source>
</evidence>
<keyword evidence="6" id="KW-0354">Hemolysis</keyword>
<dbReference type="InterPro" id="IPR033838">
    <property type="entry name" value="CvaB_peptidase"/>
</dbReference>
<evidence type="ECO:0000256" key="10">
    <source>
        <dbReference type="ARBA" id="ARBA00023136"/>
    </source>
</evidence>
<comment type="subcellular location">
    <subcellularLocation>
        <location evidence="1">Cell membrane</location>
        <topology evidence="1">Multi-pass membrane protein</topology>
    </subcellularLocation>
</comment>
<dbReference type="InterPro" id="IPR005074">
    <property type="entry name" value="Peptidase_C39"/>
</dbReference>
<evidence type="ECO:0000256" key="9">
    <source>
        <dbReference type="ARBA" id="ARBA00022989"/>
    </source>
</evidence>
<accession>A0A1Y1BBQ4</accession>
<dbReference type="PROSITE" id="PS50990">
    <property type="entry name" value="PEPTIDASE_C39"/>
    <property type="match status" value="1"/>
</dbReference>
<feature type="transmembrane region" description="Helical" evidence="15">
    <location>
        <begin position="311"/>
        <end position="328"/>
    </location>
</feature>
<feature type="domain" description="Peptidase C39" evidence="18">
    <location>
        <begin position="20"/>
        <end position="139"/>
    </location>
</feature>
<evidence type="ECO:0000256" key="14">
    <source>
        <dbReference type="SAM" id="MobiDB-lite"/>
    </source>
</evidence>
<keyword evidence="10 15" id="KW-0472">Membrane</keyword>
<keyword evidence="9 15" id="KW-1133">Transmembrane helix</keyword>
<keyword evidence="5 15" id="KW-0812">Transmembrane</keyword>
<keyword evidence="8" id="KW-0067">ATP-binding</keyword>
<dbReference type="GO" id="GO:0140359">
    <property type="term" value="F:ABC-type transporter activity"/>
    <property type="evidence" value="ECO:0007669"/>
    <property type="project" value="InterPro"/>
</dbReference>
<feature type="compositionally biased region" description="Low complexity" evidence="14">
    <location>
        <begin position="725"/>
        <end position="742"/>
    </location>
</feature>
<evidence type="ECO:0000256" key="12">
    <source>
        <dbReference type="ARBA" id="ARBA00061173"/>
    </source>
</evidence>
<dbReference type="GO" id="GO:0016887">
    <property type="term" value="F:ATP hydrolysis activity"/>
    <property type="evidence" value="ECO:0007669"/>
    <property type="project" value="InterPro"/>
</dbReference>
<keyword evidence="7" id="KW-0547">Nucleotide-binding</keyword>
<dbReference type="PROSITE" id="PS50929">
    <property type="entry name" value="ABC_TM1F"/>
    <property type="match status" value="1"/>
</dbReference>
<feature type="domain" description="ABC transmembrane type-1" evidence="17">
    <location>
        <begin position="173"/>
        <end position="452"/>
    </location>
</feature>
<dbReference type="InterPro" id="IPR027417">
    <property type="entry name" value="P-loop_NTPase"/>
</dbReference>
<dbReference type="PANTHER" id="PTHR24221">
    <property type="entry name" value="ATP-BINDING CASSETTE SUB-FAMILY B"/>
    <property type="match status" value="1"/>
</dbReference>
<dbReference type="GO" id="GO:0005524">
    <property type="term" value="F:ATP binding"/>
    <property type="evidence" value="ECO:0007669"/>
    <property type="project" value="UniProtKB-KW"/>
</dbReference>
<proteinExistence type="inferred from homology"/>
<evidence type="ECO:0000259" key="18">
    <source>
        <dbReference type="PROSITE" id="PS50990"/>
    </source>
</evidence>
<evidence type="ECO:0000256" key="8">
    <source>
        <dbReference type="ARBA" id="ARBA00022840"/>
    </source>
</evidence>
<evidence type="ECO:0000256" key="2">
    <source>
        <dbReference type="ARBA" id="ARBA00022448"/>
    </source>
</evidence>
<name>A0A1Y1BBQ4_9BURK</name>
<evidence type="ECO:0000256" key="11">
    <source>
        <dbReference type="ARBA" id="ARBA00055355"/>
    </source>
</evidence>
<dbReference type="Gene3D" id="1.20.1560.10">
    <property type="entry name" value="ABC transporter type 1, transmembrane domain"/>
    <property type="match status" value="1"/>
</dbReference>
<dbReference type="GO" id="GO:0006508">
    <property type="term" value="P:proteolysis"/>
    <property type="evidence" value="ECO:0007669"/>
    <property type="project" value="InterPro"/>
</dbReference>
<dbReference type="InterPro" id="IPR017871">
    <property type="entry name" value="ABC_transporter-like_CS"/>
</dbReference>
<keyword evidence="2" id="KW-0813">Transport</keyword>
<evidence type="ECO:0000256" key="13">
    <source>
        <dbReference type="ARBA" id="ARBA00072252"/>
    </source>
</evidence>
<dbReference type="SUPFAM" id="SSF52540">
    <property type="entry name" value="P-loop containing nucleoside triphosphate hydrolases"/>
    <property type="match status" value="1"/>
</dbReference>
<gene>
    <name evidence="19" type="ORF">BSFP_000390</name>
</gene>
<feature type="transmembrane region" description="Helical" evidence="15">
    <location>
        <begin position="285"/>
        <end position="304"/>
    </location>
</feature>
<dbReference type="InterPro" id="IPR036640">
    <property type="entry name" value="ABC1_TM_sf"/>
</dbReference>
<evidence type="ECO:0000256" key="7">
    <source>
        <dbReference type="ARBA" id="ARBA00022741"/>
    </source>
</evidence>
<dbReference type="GO" id="GO:0031640">
    <property type="term" value="P:killing of cells of another organism"/>
    <property type="evidence" value="ECO:0007669"/>
    <property type="project" value="UniProtKB-KW"/>
</dbReference>
<dbReference type="Pfam" id="PF00664">
    <property type="entry name" value="ABC_membrane"/>
    <property type="match status" value="1"/>
</dbReference>
<evidence type="ECO:0000256" key="6">
    <source>
        <dbReference type="ARBA" id="ARBA00022735"/>
    </source>
</evidence>
<evidence type="ECO:0000256" key="15">
    <source>
        <dbReference type="SAM" id="Phobius"/>
    </source>
</evidence>
<dbReference type="RefSeq" id="WP_096470544.1">
    <property type="nucleotide sequence ID" value="NZ_AP018111.1"/>
</dbReference>
<dbReference type="InterPro" id="IPR003593">
    <property type="entry name" value="AAA+_ATPase"/>
</dbReference>
<dbReference type="InterPro" id="IPR011527">
    <property type="entry name" value="ABC1_TM_dom"/>
</dbReference>
<keyword evidence="3" id="KW-1003">Cell membrane</keyword>
<dbReference type="CDD" id="cd02419">
    <property type="entry name" value="Peptidase_C39C"/>
    <property type="match status" value="1"/>
</dbReference>
<feature type="region of interest" description="Disordered" evidence="14">
    <location>
        <begin position="725"/>
        <end position="754"/>
    </location>
</feature>
<evidence type="ECO:0000256" key="4">
    <source>
        <dbReference type="ARBA" id="ARBA00022519"/>
    </source>
</evidence>
<dbReference type="SUPFAM" id="SSF90123">
    <property type="entry name" value="ABC transporter transmembrane region"/>
    <property type="match status" value="1"/>
</dbReference>
<dbReference type="PROSITE" id="PS50893">
    <property type="entry name" value="ABC_TRANSPORTER_2"/>
    <property type="match status" value="1"/>
</dbReference>
<dbReference type="Gene3D" id="3.40.50.300">
    <property type="entry name" value="P-loop containing nucleotide triphosphate hydrolases"/>
    <property type="match status" value="1"/>
</dbReference>
<dbReference type="FunFam" id="3.40.50.300:FF:000299">
    <property type="entry name" value="ABC transporter ATP-binding protein/permease"/>
    <property type="match status" value="1"/>
</dbReference>
<sequence>MSILDRLSFGVGRKLPMILQTEAAECGLACLAMVTGYHGHHVDLAALRGQFPVSLKGAGLGRVIEVAQHLSLGTRAVKLDMEQLGQLRTPCLLHWNFNHFVVLKEVSGKTATIHDPSHGVRKLSLSDVSRAFTGVALELWPTAAFAPRAARPAVKLRDLLGPVSGLSRSFGQILALAIALEIFMLVQPFFLQWVIDEVIVGADRDLLTVLALGFGLLLLMQQATGAIRAWALMVVGVTLNIQWRANVFTHLLSLPVRYYERRHLGDVVSRFGSIDTIQQTLTTSFLSAVIDGLMTIVTLAMMLVYSRVLGLVALATMALYALVRWLWYAPLRRATEDQIVHAAKQQSHFLETVRGVKTIKLFNRQAERRASWITLLVEQVNAGLHVQKLQIFYQQLNGLLFGIENLLIIWFGARMVMDGQFTVGVLMAFNAYKGQFDSRVGSLIDKYFEVRMLQLQGERLADIVFAEAEPDASLRSVPGEADALDASIDIDGLSFRYADGEPLVLDGVSAKIAAGESVAIVGPSGCGKTTLISVLLGIHEPTGGTVRIGGLDVDRLGIERLRGLVGTVLQDDVLFAGSIADNISFFDPGADPLWVAECARIAAVHDDIAAMPMGYNTLVGDMGTVLSGGQKQRVLLARALYKRPSILVLDEATSHLDLQREMQVNAAVTQLAMTRLIVAHRPETIASAQRVIMLQGGKVVLDQSTAAMRAARAAAKPAAAAAAAAPAAPAAAASHESAPQAAHTADSATPVAGR</sequence>
<dbReference type="GO" id="GO:0034040">
    <property type="term" value="F:ATPase-coupled lipid transmembrane transporter activity"/>
    <property type="evidence" value="ECO:0007669"/>
    <property type="project" value="TreeGrafter"/>
</dbReference>
<dbReference type="GO" id="GO:0005886">
    <property type="term" value="C:plasma membrane"/>
    <property type="evidence" value="ECO:0007669"/>
    <property type="project" value="UniProtKB-SubCell"/>
</dbReference>
<evidence type="ECO:0000313" key="19">
    <source>
        <dbReference type="EMBL" id="BAX57253.1"/>
    </source>
</evidence>
<dbReference type="GO" id="GO:0008234">
    <property type="term" value="F:cysteine-type peptidase activity"/>
    <property type="evidence" value="ECO:0007669"/>
    <property type="project" value="InterPro"/>
</dbReference>
<dbReference type="Proteomes" id="UP000218432">
    <property type="component" value="Chromosome 1"/>
</dbReference>
<dbReference type="AlphaFoldDB" id="A0A1Y1BBQ4"/>
<dbReference type="Gene3D" id="3.90.70.10">
    <property type="entry name" value="Cysteine proteinases"/>
    <property type="match status" value="1"/>
</dbReference>
<organism evidence="19 20">
    <name type="scientific">Burkholderia stabilis</name>
    <dbReference type="NCBI Taxonomy" id="95485"/>
    <lineage>
        <taxon>Bacteria</taxon>
        <taxon>Pseudomonadati</taxon>
        <taxon>Pseudomonadota</taxon>
        <taxon>Betaproteobacteria</taxon>
        <taxon>Burkholderiales</taxon>
        <taxon>Burkholderiaceae</taxon>
        <taxon>Burkholderia</taxon>
        <taxon>Burkholderia cepacia complex</taxon>
    </lineage>
</organism>
<evidence type="ECO:0000313" key="20">
    <source>
        <dbReference type="Proteomes" id="UP000218432"/>
    </source>
</evidence>
<dbReference type="EMBL" id="AP018111">
    <property type="protein sequence ID" value="BAX57253.1"/>
    <property type="molecule type" value="Genomic_DNA"/>
</dbReference>
<dbReference type="Pfam" id="PF00005">
    <property type="entry name" value="ABC_tran"/>
    <property type="match status" value="1"/>
</dbReference>
<dbReference type="CDD" id="cd18567">
    <property type="entry name" value="ABC_6TM_CvaB_RaxB_like"/>
    <property type="match status" value="1"/>
</dbReference>
<keyword evidence="6" id="KW-0204">Cytolysis</keyword>
<comment type="similarity">
    <text evidence="12">Belongs to the ABC transporter superfamily. Cyclolysin exporter (TC 3.A.1.109.2) family.</text>
</comment>
<dbReference type="InterPro" id="IPR003439">
    <property type="entry name" value="ABC_transporter-like_ATP-bd"/>
</dbReference>
<evidence type="ECO:0000256" key="1">
    <source>
        <dbReference type="ARBA" id="ARBA00004651"/>
    </source>
</evidence>
<feature type="transmembrane region" description="Helical" evidence="15">
    <location>
        <begin position="173"/>
        <end position="195"/>
    </location>
</feature>
<evidence type="ECO:0000259" key="17">
    <source>
        <dbReference type="PROSITE" id="PS50929"/>
    </source>
</evidence>
<evidence type="ECO:0000256" key="3">
    <source>
        <dbReference type="ARBA" id="ARBA00022475"/>
    </source>
</evidence>
<dbReference type="SMART" id="SM00382">
    <property type="entry name" value="AAA"/>
    <property type="match status" value="1"/>
</dbReference>
<comment type="function">
    <text evidence="11">Involved in the export of calmodulin-sensitive adenylate cyclase-hemolysin (cyclolysin).</text>
</comment>